<dbReference type="InterPro" id="IPR015168">
    <property type="entry name" value="SsuA/THI5"/>
</dbReference>
<evidence type="ECO:0000313" key="6">
    <source>
        <dbReference type="Proteomes" id="UP000295361"/>
    </source>
</evidence>
<evidence type="ECO:0000256" key="1">
    <source>
        <dbReference type="ARBA" id="ARBA00004418"/>
    </source>
</evidence>
<dbReference type="GO" id="GO:0042597">
    <property type="term" value="C:periplasmic space"/>
    <property type="evidence" value="ECO:0007669"/>
    <property type="project" value="UniProtKB-SubCell"/>
</dbReference>
<dbReference type="SUPFAM" id="SSF53850">
    <property type="entry name" value="Periplasmic binding protein-like II"/>
    <property type="match status" value="1"/>
</dbReference>
<proteinExistence type="inferred from homology"/>
<accession>A0A4R6QHB0</accession>
<dbReference type="InParanoid" id="A0A4R6QHB0"/>
<dbReference type="Pfam" id="PF09084">
    <property type="entry name" value="NMT1"/>
    <property type="match status" value="1"/>
</dbReference>
<comment type="similarity">
    <text evidence="2">Belongs to the bacterial solute-binding protein SsuA/TauA family.</text>
</comment>
<comment type="caution">
    <text evidence="5">The sequence shown here is derived from an EMBL/GenBank/DDBJ whole genome shotgun (WGS) entry which is preliminary data.</text>
</comment>
<dbReference type="SMART" id="SM00062">
    <property type="entry name" value="PBPb"/>
    <property type="match status" value="1"/>
</dbReference>
<dbReference type="Gene3D" id="3.40.190.10">
    <property type="entry name" value="Periplasmic binding protein-like II"/>
    <property type="match status" value="2"/>
</dbReference>
<dbReference type="PANTHER" id="PTHR30024">
    <property type="entry name" value="ALIPHATIC SULFONATES-BINDING PROTEIN-RELATED"/>
    <property type="match status" value="1"/>
</dbReference>
<dbReference type="Proteomes" id="UP000295361">
    <property type="component" value="Unassembled WGS sequence"/>
</dbReference>
<dbReference type="AlphaFoldDB" id="A0A4R6QHB0"/>
<dbReference type="PANTHER" id="PTHR30024:SF47">
    <property type="entry name" value="TAURINE-BINDING PERIPLASMIC PROTEIN"/>
    <property type="match status" value="1"/>
</dbReference>
<evidence type="ECO:0000256" key="2">
    <source>
        <dbReference type="ARBA" id="ARBA00010742"/>
    </source>
</evidence>
<reference evidence="5 6" key="1">
    <citation type="submission" date="2019-03" db="EMBL/GenBank/DDBJ databases">
        <title>Genomic Encyclopedia of Type Strains, Phase IV (KMG-IV): sequencing the most valuable type-strain genomes for metagenomic binning, comparative biology and taxonomic classification.</title>
        <authorList>
            <person name="Goeker M."/>
        </authorList>
    </citation>
    <scope>NUCLEOTIDE SEQUENCE [LARGE SCALE GENOMIC DNA]</scope>
    <source>
        <strain evidence="5 6">DSM 16998</strain>
    </source>
</reference>
<gene>
    <name evidence="5" type="ORF">DES47_1097</name>
</gene>
<dbReference type="EMBL" id="SNXS01000009">
    <property type="protein sequence ID" value="TDP62027.1"/>
    <property type="molecule type" value="Genomic_DNA"/>
</dbReference>
<organism evidence="5 6">
    <name type="scientific">Roseateles toxinivorans</name>
    <dbReference type="NCBI Taxonomy" id="270368"/>
    <lineage>
        <taxon>Bacteria</taxon>
        <taxon>Pseudomonadati</taxon>
        <taxon>Pseudomonadota</taxon>
        <taxon>Betaproteobacteria</taxon>
        <taxon>Burkholderiales</taxon>
        <taxon>Sphaerotilaceae</taxon>
        <taxon>Roseateles</taxon>
    </lineage>
</organism>
<evidence type="ECO:0000256" key="3">
    <source>
        <dbReference type="ARBA" id="ARBA00022729"/>
    </source>
</evidence>
<dbReference type="RefSeq" id="WP_166652135.1">
    <property type="nucleotide sequence ID" value="NZ_SNXS01000009.1"/>
</dbReference>
<dbReference type="GO" id="GO:0042918">
    <property type="term" value="P:alkanesulfonate transmembrane transport"/>
    <property type="evidence" value="ECO:0007669"/>
    <property type="project" value="TreeGrafter"/>
</dbReference>
<sequence>MADIPYSAPVLIAEAEGYFAAEGLDLQVKHYPVGRICLERLLAGEAHFATVADTPITLAGFTRRDFGILATTTLSGRENQVVVRTDRSIRQPADLQGKRLGVIPGTSGHYFADTFLLFHGVKIDKVTEQPLDPKDPVGALVRGEVDAASLFGTYVTDALNRLGPQGRVLPGPAFFSVTFNIVSRPASQGVSDDDAMKLLRAVQRATVLLQREPERARAIVAKALKVSVEDLAKTWSGFEFRLHLSQALITTLEAEARWALRRRLVPAGEVPDYLDLVRPEPLKKLDARAVNLIK</sequence>
<comment type="subcellular location">
    <subcellularLocation>
        <location evidence="1">Periplasm</location>
    </subcellularLocation>
</comment>
<evidence type="ECO:0000259" key="4">
    <source>
        <dbReference type="SMART" id="SM00062"/>
    </source>
</evidence>
<keyword evidence="6" id="KW-1185">Reference proteome</keyword>
<feature type="domain" description="Solute-binding protein family 3/N-terminal" evidence="4">
    <location>
        <begin position="7"/>
        <end position="223"/>
    </location>
</feature>
<dbReference type="InterPro" id="IPR001638">
    <property type="entry name" value="Solute-binding_3/MltF_N"/>
</dbReference>
<protein>
    <submittedName>
        <fullName evidence="5">NitT/TauT family transport system substrate-binding protein</fullName>
    </submittedName>
</protein>
<keyword evidence="3" id="KW-0732">Signal</keyword>
<name>A0A4R6QHB0_9BURK</name>
<evidence type="ECO:0000313" key="5">
    <source>
        <dbReference type="EMBL" id="TDP62027.1"/>
    </source>
</evidence>